<evidence type="ECO:0000313" key="2">
    <source>
        <dbReference type="Proteomes" id="UP001202052"/>
    </source>
</evidence>
<dbReference type="Proteomes" id="UP001202052">
    <property type="component" value="Unassembled WGS sequence"/>
</dbReference>
<accession>A0ABT0P5M4</accession>
<reference evidence="1 2" key="1">
    <citation type="submission" date="2022-05" db="EMBL/GenBank/DDBJ databases">
        <title>Genome Resource of Streptomyces lavenduligriseus GA1-1, a Strain with Broad-Spectrum Antifungal Activity against Phytopathogenic Fungi.</title>
        <authorList>
            <person name="Qi D."/>
        </authorList>
    </citation>
    <scope>NUCLEOTIDE SEQUENCE [LARGE SCALE GENOMIC DNA]</scope>
    <source>
        <strain evidence="1 2">GA1-1</strain>
    </source>
</reference>
<gene>
    <name evidence="1" type="ORF">M4438_37025</name>
</gene>
<dbReference type="RefSeq" id="WP_249493561.1">
    <property type="nucleotide sequence ID" value="NZ_JAMCCK010000116.1"/>
</dbReference>
<dbReference type="EMBL" id="JAMCCK010000116">
    <property type="protein sequence ID" value="MCL3999029.1"/>
    <property type="molecule type" value="Genomic_DNA"/>
</dbReference>
<comment type="caution">
    <text evidence="1">The sequence shown here is derived from an EMBL/GenBank/DDBJ whole genome shotgun (WGS) entry which is preliminary data.</text>
</comment>
<name>A0ABT0P5M4_9ACTN</name>
<evidence type="ECO:0000313" key="1">
    <source>
        <dbReference type="EMBL" id="MCL3999029.1"/>
    </source>
</evidence>
<keyword evidence="2" id="KW-1185">Reference proteome</keyword>
<protein>
    <submittedName>
        <fullName evidence="1">Uncharacterized protein</fullName>
    </submittedName>
</protein>
<organism evidence="1 2">
    <name type="scientific">Streptomyces lavenduligriseus</name>
    <dbReference type="NCBI Taxonomy" id="67315"/>
    <lineage>
        <taxon>Bacteria</taxon>
        <taxon>Bacillati</taxon>
        <taxon>Actinomycetota</taxon>
        <taxon>Actinomycetes</taxon>
        <taxon>Kitasatosporales</taxon>
        <taxon>Streptomycetaceae</taxon>
        <taxon>Streptomyces</taxon>
    </lineage>
</organism>
<proteinExistence type="predicted"/>
<sequence>MRDSPLAPLARAYKELRLPVVPDGKGRYGRADVVVWIDSAPNPASAEKLVFARDAGAFPLWVRLGKGGIETIDGVMVLDIRDAVRGVLNAEIG</sequence>